<proteinExistence type="inferred from homology"/>
<gene>
    <name evidence="5" type="ORF">ABK905_08075</name>
</gene>
<name>A0AAU7QCR5_9GAMM</name>
<organism evidence="5">
    <name type="scientific">Acerihabitans sp. KWT182</name>
    <dbReference type="NCBI Taxonomy" id="3157919"/>
    <lineage>
        <taxon>Bacteria</taxon>
        <taxon>Pseudomonadati</taxon>
        <taxon>Pseudomonadota</taxon>
        <taxon>Gammaproteobacteria</taxon>
        <taxon>Enterobacterales</taxon>
        <taxon>Pectobacteriaceae</taxon>
        <taxon>Acerihabitans</taxon>
    </lineage>
</organism>
<sequence length="56" mass="6875">MTRQLLLWQLLTLVRPSEAAGTQWCEIDMEKRLWTVPAARMKMKRERITYRCPRRR</sequence>
<dbReference type="GO" id="GO:0003677">
    <property type="term" value="F:DNA binding"/>
    <property type="evidence" value="ECO:0007669"/>
    <property type="project" value="InterPro"/>
</dbReference>
<evidence type="ECO:0000313" key="5">
    <source>
        <dbReference type="EMBL" id="XBS70972.1"/>
    </source>
</evidence>
<dbReference type="InterPro" id="IPR011010">
    <property type="entry name" value="DNA_brk_join_enz"/>
</dbReference>
<evidence type="ECO:0000256" key="1">
    <source>
        <dbReference type="ARBA" id="ARBA00008857"/>
    </source>
</evidence>
<dbReference type="GO" id="GO:0015074">
    <property type="term" value="P:DNA integration"/>
    <property type="evidence" value="ECO:0007669"/>
    <property type="project" value="UniProtKB-KW"/>
</dbReference>
<dbReference type="SUPFAM" id="SSF56349">
    <property type="entry name" value="DNA breaking-rejoining enzymes"/>
    <property type="match status" value="1"/>
</dbReference>
<dbReference type="InterPro" id="IPR013762">
    <property type="entry name" value="Integrase-like_cat_sf"/>
</dbReference>
<dbReference type="EMBL" id="CP157947">
    <property type="protein sequence ID" value="XBS70972.1"/>
    <property type="molecule type" value="Genomic_DNA"/>
</dbReference>
<protein>
    <recommendedName>
        <fullName evidence="4">Tyr recombinase domain-containing protein</fullName>
    </recommendedName>
</protein>
<dbReference type="InterPro" id="IPR050808">
    <property type="entry name" value="Phage_Integrase"/>
</dbReference>
<keyword evidence="2" id="KW-0229">DNA integration</keyword>
<dbReference type="PANTHER" id="PTHR30629">
    <property type="entry name" value="PROPHAGE INTEGRASE"/>
    <property type="match status" value="1"/>
</dbReference>
<evidence type="ECO:0000256" key="3">
    <source>
        <dbReference type="ARBA" id="ARBA00023172"/>
    </source>
</evidence>
<dbReference type="Pfam" id="PF00589">
    <property type="entry name" value="Phage_integrase"/>
    <property type="match status" value="1"/>
</dbReference>
<accession>A0AAU7QCR5</accession>
<dbReference type="AlphaFoldDB" id="A0AAU7QCR5"/>
<dbReference type="PANTHER" id="PTHR30629:SF6">
    <property type="entry name" value="PROPHAGE INTEGRASE INTA-RELATED"/>
    <property type="match status" value="1"/>
</dbReference>
<dbReference type="Gene3D" id="1.10.443.10">
    <property type="entry name" value="Intergrase catalytic core"/>
    <property type="match status" value="1"/>
</dbReference>
<evidence type="ECO:0000259" key="4">
    <source>
        <dbReference type="Pfam" id="PF00589"/>
    </source>
</evidence>
<dbReference type="InterPro" id="IPR002104">
    <property type="entry name" value="Integrase_catalytic"/>
</dbReference>
<reference evidence="5" key="1">
    <citation type="submission" date="2024-06" db="EMBL/GenBank/DDBJ databases">
        <authorList>
            <person name="Coelho C."/>
            <person name="Bento M."/>
            <person name="Garcia E."/>
            <person name="Camelo A."/>
            <person name="Brandao I."/>
            <person name="Espirito Santo C."/>
            <person name="Trovao J."/>
            <person name="Verissimo A."/>
            <person name="Costa J."/>
            <person name="Tiago I."/>
        </authorList>
    </citation>
    <scope>NUCLEOTIDE SEQUENCE</scope>
    <source>
        <strain evidence="5">KWT182</strain>
    </source>
</reference>
<feature type="domain" description="Tyr recombinase" evidence="4">
    <location>
        <begin position="2"/>
        <end position="48"/>
    </location>
</feature>
<comment type="similarity">
    <text evidence="1">Belongs to the 'phage' integrase family.</text>
</comment>
<dbReference type="GO" id="GO:0006310">
    <property type="term" value="P:DNA recombination"/>
    <property type="evidence" value="ECO:0007669"/>
    <property type="project" value="UniProtKB-KW"/>
</dbReference>
<keyword evidence="3" id="KW-0233">DNA recombination</keyword>
<evidence type="ECO:0000256" key="2">
    <source>
        <dbReference type="ARBA" id="ARBA00022908"/>
    </source>
</evidence>